<protein>
    <submittedName>
        <fullName evidence="3">PDZ and LIM domain protein 7</fullName>
    </submittedName>
</protein>
<feature type="region of interest" description="Disordered" evidence="1">
    <location>
        <begin position="83"/>
        <end position="136"/>
    </location>
</feature>
<dbReference type="PROSITE" id="PS50106">
    <property type="entry name" value="PDZ"/>
    <property type="match status" value="1"/>
</dbReference>
<proteinExistence type="predicted"/>
<feature type="compositionally biased region" description="Polar residues" evidence="1">
    <location>
        <begin position="121"/>
        <end position="136"/>
    </location>
</feature>
<evidence type="ECO:0000256" key="1">
    <source>
        <dbReference type="SAM" id="MobiDB-lite"/>
    </source>
</evidence>
<dbReference type="Proteomes" id="UP000094527">
    <property type="component" value="Unassembled WGS sequence"/>
</dbReference>
<dbReference type="InterPro" id="IPR001478">
    <property type="entry name" value="PDZ"/>
</dbReference>
<feature type="domain" description="PDZ" evidence="2">
    <location>
        <begin position="1"/>
        <end position="58"/>
    </location>
</feature>
<dbReference type="Pfam" id="PF00595">
    <property type="entry name" value="PDZ"/>
    <property type="match status" value="1"/>
</dbReference>
<feature type="compositionally biased region" description="Pro residues" evidence="1">
    <location>
        <begin position="172"/>
        <end position="189"/>
    </location>
</feature>
<organism evidence="3 4">
    <name type="scientific">Orchesella cincta</name>
    <name type="common">Springtail</name>
    <name type="synonym">Podura cincta</name>
    <dbReference type="NCBI Taxonomy" id="48709"/>
    <lineage>
        <taxon>Eukaryota</taxon>
        <taxon>Metazoa</taxon>
        <taxon>Ecdysozoa</taxon>
        <taxon>Arthropoda</taxon>
        <taxon>Hexapoda</taxon>
        <taxon>Collembola</taxon>
        <taxon>Entomobryomorpha</taxon>
        <taxon>Entomobryoidea</taxon>
        <taxon>Orchesellidae</taxon>
        <taxon>Orchesellinae</taxon>
        <taxon>Orchesella</taxon>
    </lineage>
</organism>
<keyword evidence="4" id="KW-1185">Reference proteome</keyword>
<comment type="caution">
    <text evidence="3">The sequence shown here is derived from an EMBL/GenBank/DDBJ whole genome shotgun (WGS) entry which is preliminary data.</text>
</comment>
<feature type="compositionally biased region" description="Polar residues" evidence="1">
    <location>
        <begin position="94"/>
        <end position="113"/>
    </location>
</feature>
<feature type="compositionally biased region" description="Low complexity" evidence="1">
    <location>
        <begin position="190"/>
        <end position="211"/>
    </location>
</feature>
<evidence type="ECO:0000313" key="3">
    <source>
        <dbReference type="EMBL" id="ODN06467.1"/>
    </source>
</evidence>
<evidence type="ECO:0000259" key="2">
    <source>
        <dbReference type="PROSITE" id="PS50106"/>
    </source>
</evidence>
<accession>A0A1D2NMK6</accession>
<feature type="region of interest" description="Disordered" evidence="1">
    <location>
        <begin position="168"/>
        <end position="211"/>
    </location>
</feature>
<dbReference type="InterPro" id="IPR036034">
    <property type="entry name" value="PDZ_sf"/>
</dbReference>
<name>A0A1D2NMK6_ORCCI</name>
<dbReference type="AlphaFoldDB" id="A0A1D2NMK6"/>
<reference evidence="3 4" key="1">
    <citation type="journal article" date="2016" name="Genome Biol. Evol.">
        <title>Gene Family Evolution Reflects Adaptation to Soil Environmental Stressors in the Genome of the Collembolan Orchesella cincta.</title>
        <authorList>
            <person name="Faddeeva-Vakhrusheva A."/>
            <person name="Derks M.F."/>
            <person name="Anvar S.Y."/>
            <person name="Agamennone V."/>
            <person name="Suring W."/>
            <person name="Smit S."/>
            <person name="van Straalen N.M."/>
            <person name="Roelofs D."/>
        </authorList>
    </citation>
    <scope>NUCLEOTIDE SEQUENCE [LARGE SCALE GENOMIC DNA]</scope>
    <source>
        <tissue evidence="3">Mixed pool</tissue>
    </source>
</reference>
<sequence>MKIERLEKDKTADLAGLKIGDLIIGVNGEDVTTVPNTAIYNKMKSTGMELHLEIWRKHPHVASPLPPHMTSANIPHPVHPAALIQPPPTHPPGTISSLPPSNNKPVVANPSSTDYRDQRPTAHNSTTTALPQNSSYNCNGIKNTTPGLPNTTAAAPGGLVAVHNPLLNRITPQPPPPTSILKPPPPAPPVSSSNLGNSCPSQSQQPTTASSSWRIRFNIEVGQGTFV</sequence>
<dbReference type="OrthoDB" id="44841at2759"/>
<dbReference type="Gene3D" id="2.30.42.10">
    <property type="match status" value="1"/>
</dbReference>
<evidence type="ECO:0000313" key="4">
    <source>
        <dbReference type="Proteomes" id="UP000094527"/>
    </source>
</evidence>
<dbReference type="EMBL" id="LJIJ01000005">
    <property type="protein sequence ID" value="ODN06467.1"/>
    <property type="molecule type" value="Genomic_DNA"/>
</dbReference>
<dbReference type="SUPFAM" id="SSF50156">
    <property type="entry name" value="PDZ domain-like"/>
    <property type="match status" value="1"/>
</dbReference>
<gene>
    <name evidence="3" type="ORF">Ocin01_00239</name>
</gene>